<reference evidence="4" key="1">
    <citation type="journal article" date="2019" name="Int. J. Syst. Evol. Microbiol.">
        <title>The Global Catalogue of Microorganisms (GCM) 10K type strain sequencing project: providing services to taxonomists for standard genome sequencing and annotation.</title>
        <authorList>
            <consortium name="The Broad Institute Genomics Platform"/>
            <consortium name="The Broad Institute Genome Sequencing Center for Infectious Disease"/>
            <person name="Wu L."/>
            <person name="Ma J."/>
        </authorList>
    </citation>
    <scope>NUCLEOTIDE SEQUENCE [LARGE SCALE GENOMIC DNA]</scope>
    <source>
        <strain evidence="4">JCM 16902</strain>
    </source>
</reference>
<dbReference type="Proteomes" id="UP001501074">
    <property type="component" value="Unassembled WGS sequence"/>
</dbReference>
<feature type="coiled-coil region" evidence="1">
    <location>
        <begin position="307"/>
        <end position="334"/>
    </location>
</feature>
<gene>
    <name evidence="3" type="ORF">GCM10022223_01160</name>
</gene>
<accession>A0ABP6YWH0</accession>
<keyword evidence="1" id="KW-0175">Coiled coil</keyword>
<sequence length="367" mass="39012">MVPETTLTALGNIEAGKGQEVERLRRQVEVMLAHVLDLGLTPAPAAWMFEAVRDQNTMGTVVDLNSDGWNAAPSEADRMLATESLVRAHRELSRIVAPARPATLELLHGYREGRRPIRLADRIPRQSGPSGVHPARDRKGLKGLVFVGISPAGSTVPLVRWLMTATLVFLVAFVLLAAVPQARQASAGTGLGDSDPAFGSLLLRELFLLAAAALGAGLTALYRAGREVARGSYDPEFDHTFLQRILLGMAAGLVIAELIPLGSGGDALSGLARPAIALLGGFAADAVHSMLTRVMAAMETLFNGGAVNREQAERELAEKRAEEVLAQADRATLNKLLEIRRIASSGAPTRAIIEEIDRVITVVAAPV</sequence>
<keyword evidence="2" id="KW-0472">Membrane</keyword>
<organism evidence="3 4">
    <name type="scientific">Kineosporia mesophila</name>
    <dbReference type="NCBI Taxonomy" id="566012"/>
    <lineage>
        <taxon>Bacteria</taxon>
        <taxon>Bacillati</taxon>
        <taxon>Actinomycetota</taxon>
        <taxon>Actinomycetes</taxon>
        <taxon>Kineosporiales</taxon>
        <taxon>Kineosporiaceae</taxon>
        <taxon>Kineosporia</taxon>
    </lineage>
</organism>
<name>A0ABP6YWH0_9ACTN</name>
<keyword evidence="2" id="KW-1133">Transmembrane helix</keyword>
<feature type="transmembrane region" description="Helical" evidence="2">
    <location>
        <begin position="201"/>
        <end position="221"/>
    </location>
</feature>
<evidence type="ECO:0000256" key="1">
    <source>
        <dbReference type="SAM" id="Coils"/>
    </source>
</evidence>
<evidence type="ECO:0000313" key="4">
    <source>
        <dbReference type="Proteomes" id="UP001501074"/>
    </source>
</evidence>
<evidence type="ECO:0000313" key="3">
    <source>
        <dbReference type="EMBL" id="GAA3590457.1"/>
    </source>
</evidence>
<keyword evidence="2" id="KW-0812">Transmembrane</keyword>
<proteinExistence type="predicted"/>
<protein>
    <submittedName>
        <fullName evidence="3">Uncharacterized protein</fullName>
    </submittedName>
</protein>
<evidence type="ECO:0000256" key="2">
    <source>
        <dbReference type="SAM" id="Phobius"/>
    </source>
</evidence>
<comment type="caution">
    <text evidence="3">The sequence shown here is derived from an EMBL/GenBank/DDBJ whole genome shotgun (WGS) entry which is preliminary data.</text>
</comment>
<keyword evidence="4" id="KW-1185">Reference proteome</keyword>
<feature type="transmembrane region" description="Helical" evidence="2">
    <location>
        <begin position="161"/>
        <end position="181"/>
    </location>
</feature>
<dbReference type="EMBL" id="BAAAZO010000001">
    <property type="protein sequence ID" value="GAA3590457.1"/>
    <property type="molecule type" value="Genomic_DNA"/>
</dbReference>